<feature type="non-terminal residue" evidence="1">
    <location>
        <position position="88"/>
    </location>
</feature>
<protein>
    <submittedName>
        <fullName evidence="1">Uncharacterized protein</fullName>
    </submittedName>
</protein>
<accession>A0ABS8T8H2</accession>
<comment type="caution">
    <text evidence="1">The sequence shown here is derived from an EMBL/GenBank/DDBJ whole genome shotgun (WGS) entry which is preliminary data.</text>
</comment>
<gene>
    <name evidence="1" type="ORF">HAX54_005277</name>
</gene>
<reference evidence="1 2" key="1">
    <citation type="journal article" date="2021" name="BMC Genomics">
        <title>Datura genome reveals duplications of psychoactive alkaloid biosynthetic genes and high mutation rate following tissue culture.</title>
        <authorList>
            <person name="Rajewski A."/>
            <person name="Carter-House D."/>
            <person name="Stajich J."/>
            <person name="Litt A."/>
        </authorList>
    </citation>
    <scope>NUCLEOTIDE SEQUENCE [LARGE SCALE GENOMIC DNA]</scope>
    <source>
        <strain evidence="1">AR-01</strain>
    </source>
</reference>
<organism evidence="1 2">
    <name type="scientific">Datura stramonium</name>
    <name type="common">Jimsonweed</name>
    <name type="synonym">Common thornapple</name>
    <dbReference type="NCBI Taxonomy" id="4076"/>
    <lineage>
        <taxon>Eukaryota</taxon>
        <taxon>Viridiplantae</taxon>
        <taxon>Streptophyta</taxon>
        <taxon>Embryophyta</taxon>
        <taxon>Tracheophyta</taxon>
        <taxon>Spermatophyta</taxon>
        <taxon>Magnoliopsida</taxon>
        <taxon>eudicotyledons</taxon>
        <taxon>Gunneridae</taxon>
        <taxon>Pentapetalae</taxon>
        <taxon>asterids</taxon>
        <taxon>lamiids</taxon>
        <taxon>Solanales</taxon>
        <taxon>Solanaceae</taxon>
        <taxon>Solanoideae</taxon>
        <taxon>Datureae</taxon>
        <taxon>Datura</taxon>
    </lineage>
</organism>
<sequence>MDQPAYISHENHNQHLNSDLEGTYMLAWAATIVQPTSTGDDKLAHRSWSIWAHTKRRSWDSNLGSSGCYSLVAITPYLIYYRHTTFPE</sequence>
<keyword evidence="2" id="KW-1185">Reference proteome</keyword>
<evidence type="ECO:0000313" key="2">
    <source>
        <dbReference type="Proteomes" id="UP000823775"/>
    </source>
</evidence>
<evidence type="ECO:0000313" key="1">
    <source>
        <dbReference type="EMBL" id="MCD7467712.1"/>
    </source>
</evidence>
<dbReference type="Proteomes" id="UP000823775">
    <property type="component" value="Unassembled WGS sequence"/>
</dbReference>
<dbReference type="EMBL" id="JACEIK010001259">
    <property type="protein sequence ID" value="MCD7467712.1"/>
    <property type="molecule type" value="Genomic_DNA"/>
</dbReference>
<proteinExistence type="predicted"/>
<name>A0ABS8T8H2_DATST</name>